<dbReference type="EMBL" id="NBSH01000009">
    <property type="protein sequence ID" value="ORX35948.1"/>
    <property type="molecule type" value="Genomic_DNA"/>
</dbReference>
<gene>
    <name evidence="2" type="ORF">BD324DRAFT_629612</name>
</gene>
<dbReference type="InParanoid" id="A0A1Y1UD17"/>
<feature type="signal peptide" evidence="1">
    <location>
        <begin position="1"/>
        <end position="25"/>
    </location>
</feature>
<organism evidence="2 3">
    <name type="scientific">Kockovaella imperatae</name>
    <dbReference type="NCBI Taxonomy" id="4999"/>
    <lineage>
        <taxon>Eukaryota</taxon>
        <taxon>Fungi</taxon>
        <taxon>Dikarya</taxon>
        <taxon>Basidiomycota</taxon>
        <taxon>Agaricomycotina</taxon>
        <taxon>Tremellomycetes</taxon>
        <taxon>Tremellales</taxon>
        <taxon>Cuniculitremaceae</taxon>
        <taxon>Kockovaella</taxon>
    </lineage>
</organism>
<keyword evidence="3" id="KW-1185">Reference proteome</keyword>
<keyword evidence="1" id="KW-0732">Signal</keyword>
<dbReference type="GeneID" id="33558044"/>
<evidence type="ECO:0000313" key="2">
    <source>
        <dbReference type="EMBL" id="ORX35948.1"/>
    </source>
</evidence>
<protein>
    <recommendedName>
        <fullName evidence="4">Extracellular membrane protein CFEM domain-containing protein</fullName>
    </recommendedName>
</protein>
<evidence type="ECO:0000313" key="3">
    <source>
        <dbReference type="Proteomes" id="UP000193218"/>
    </source>
</evidence>
<dbReference type="OrthoDB" id="2560253at2759"/>
<proteinExistence type="predicted"/>
<accession>A0A1Y1UD17</accession>
<name>A0A1Y1UD17_9TREE</name>
<comment type="caution">
    <text evidence="2">The sequence shown here is derived from an EMBL/GenBank/DDBJ whole genome shotgun (WGS) entry which is preliminary data.</text>
</comment>
<sequence>MTSRATLSGLLSTIVVFLLLIPCNALASAAKQFHLDPERQASKCWVQCHAGVIDQVEIPALKSNGDSYLKQNCELKAYEEAMTQCFALYCQSAPDAAYAAEFARRICEKAGINVAFALPEPYVEAASAYFESQAYLTGAGVRLTQDGSTPFIGLGLAFSIGLAVMA</sequence>
<dbReference type="RefSeq" id="XP_021870077.1">
    <property type="nucleotide sequence ID" value="XM_022016235.1"/>
</dbReference>
<dbReference type="AlphaFoldDB" id="A0A1Y1UD17"/>
<reference evidence="2 3" key="1">
    <citation type="submission" date="2017-03" db="EMBL/GenBank/DDBJ databases">
        <title>Widespread Adenine N6-methylation of Active Genes in Fungi.</title>
        <authorList>
            <consortium name="DOE Joint Genome Institute"/>
            <person name="Mondo S.J."/>
            <person name="Dannebaum R.O."/>
            <person name="Kuo R.C."/>
            <person name="Louie K.B."/>
            <person name="Bewick A.J."/>
            <person name="Labutti K."/>
            <person name="Haridas S."/>
            <person name="Kuo A."/>
            <person name="Salamov A."/>
            <person name="Ahrendt S.R."/>
            <person name="Lau R."/>
            <person name="Bowen B.P."/>
            <person name="Lipzen A."/>
            <person name="Sullivan W."/>
            <person name="Andreopoulos W.B."/>
            <person name="Clum A."/>
            <person name="Lindquist E."/>
            <person name="Daum C."/>
            <person name="Northen T.R."/>
            <person name="Ramamoorthy G."/>
            <person name="Schmitz R.J."/>
            <person name="Gryganskyi A."/>
            <person name="Culley D."/>
            <person name="Magnuson J."/>
            <person name="James T.Y."/>
            <person name="O'Malley M.A."/>
            <person name="Stajich J.E."/>
            <person name="Spatafora J.W."/>
            <person name="Visel A."/>
            <person name="Grigoriev I.V."/>
        </authorList>
    </citation>
    <scope>NUCLEOTIDE SEQUENCE [LARGE SCALE GENOMIC DNA]</scope>
    <source>
        <strain evidence="2 3">NRRL Y-17943</strain>
    </source>
</reference>
<evidence type="ECO:0000256" key="1">
    <source>
        <dbReference type="SAM" id="SignalP"/>
    </source>
</evidence>
<dbReference type="Proteomes" id="UP000193218">
    <property type="component" value="Unassembled WGS sequence"/>
</dbReference>
<feature type="chain" id="PRO_5012078755" description="Extracellular membrane protein CFEM domain-containing protein" evidence="1">
    <location>
        <begin position="26"/>
        <end position="166"/>
    </location>
</feature>
<evidence type="ECO:0008006" key="4">
    <source>
        <dbReference type="Google" id="ProtNLM"/>
    </source>
</evidence>